<dbReference type="InterPro" id="IPR051439">
    <property type="entry name" value="XlnR/Xlr1"/>
</dbReference>
<dbReference type="GO" id="GO:0003677">
    <property type="term" value="F:DNA binding"/>
    <property type="evidence" value="ECO:0007669"/>
    <property type="project" value="UniProtKB-KW"/>
</dbReference>
<evidence type="ECO:0000256" key="2">
    <source>
        <dbReference type="ARBA" id="ARBA00023015"/>
    </source>
</evidence>
<keyword evidence="7" id="KW-0472">Membrane</keyword>
<evidence type="ECO:0000313" key="10">
    <source>
        <dbReference type="Proteomes" id="UP001187682"/>
    </source>
</evidence>
<evidence type="ECO:0000313" key="9">
    <source>
        <dbReference type="EMBL" id="SPO05477.1"/>
    </source>
</evidence>
<dbReference type="PANTHER" id="PTHR47663">
    <property type="entry name" value="XYLANOLYTIC TRANSCRIPTIONAL ACTIVATOR XLNR-RELATED"/>
    <property type="match status" value="1"/>
</dbReference>
<keyword evidence="2" id="KW-0805">Transcription regulation</keyword>
<feature type="region of interest" description="Disordered" evidence="6">
    <location>
        <begin position="77"/>
        <end position="96"/>
    </location>
</feature>
<evidence type="ECO:0000256" key="7">
    <source>
        <dbReference type="SAM" id="Phobius"/>
    </source>
</evidence>
<dbReference type="GO" id="GO:0008270">
    <property type="term" value="F:zinc ion binding"/>
    <property type="evidence" value="ECO:0007669"/>
    <property type="project" value="InterPro"/>
</dbReference>
<feature type="transmembrane region" description="Helical" evidence="7">
    <location>
        <begin position="648"/>
        <end position="668"/>
    </location>
</feature>
<feature type="region of interest" description="Disordered" evidence="6">
    <location>
        <begin position="928"/>
        <end position="947"/>
    </location>
</feature>
<dbReference type="AlphaFoldDB" id="A0AAE8SYW8"/>
<feature type="compositionally biased region" description="Polar residues" evidence="6">
    <location>
        <begin position="127"/>
        <end position="138"/>
    </location>
</feature>
<dbReference type="GO" id="GO:0006351">
    <property type="term" value="P:DNA-templated transcription"/>
    <property type="evidence" value="ECO:0007669"/>
    <property type="project" value="InterPro"/>
</dbReference>
<keyword evidence="7" id="KW-0812">Transmembrane</keyword>
<dbReference type="CDD" id="cd12148">
    <property type="entry name" value="fungal_TF_MHR"/>
    <property type="match status" value="1"/>
</dbReference>
<feature type="region of interest" description="Disordered" evidence="6">
    <location>
        <begin position="104"/>
        <end position="150"/>
    </location>
</feature>
<keyword evidence="1" id="KW-0862">Zinc</keyword>
<dbReference type="EMBL" id="ONZQ02000013">
    <property type="protein sequence ID" value="SPO05477.1"/>
    <property type="molecule type" value="Genomic_DNA"/>
</dbReference>
<dbReference type="PROSITE" id="PS50181">
    <property type="entry name" value="FBOX"/>
    <property type="match status" value="1"/>
</dbReference>
<dbReference type="PANTHER" id="PTHR47663:SF1">
    <property type="entry name" value="XYLANOLYTIC TRANSCRIPTIONAL ACTIVATOR XLNR-RELATED"/>
    <property type="match status" value="1"/>
</dbReference>
<evidence type="ECO:0000256" key="3">
    <source>
        <dbReference type="ARBA" id="ARBA00023125"/>
    </source>
</evidence>
<keyword evidence="4" id="KW-0804">Transcription</keyword>
<dbReference type="InterPro" id="IPR007219">
    <property type="entry name" value="XnlR_reg_dom"/>
</dbReference>
<feature type="region of interest" description="Disordered" evidence="6">
    <location>
        <begin position="22"/>
        <end position="41"/>
    </location>
</feature>
<name>A0AAE8SYW8_9PEZI</name>
<reference evidence="9" key="1">
    <citation type="submission" date="2018-03" db="EMBL/GenBank/DDBJ databases">
        <authorList>
            <person name="Guldener U."/>
        </authorList>
    </citation>
    <scope>NUCLEOTIDE SEQUENCE</scope>
</reference>
<evidence type="ECO:0000256" key="6">
    <source>
        <dbReference type="SAM" id="MobiDB-lite"/>
    </source>
</evidence>
<evidence type="ECO:0000256" key="4">
    <source>
        <dbReference type="ARBA" id="ARBA00023163"/>
    </source>
</evidence>
<feature type="domain" description="F-box" evidence="8">
    <location>
        <begin position="843"/>
        <end position="887"/>
    </location>
</feature>
<organism evidence="9 10">
    <name type="scientific">Cephalotrichum gorgonifer</name>
    <dbReference type="NCBI Taxonomy" id="2041049"/>
    <lineage>
        <taxon>Eukaryota</taxon>
        <taxon>Fungi</taxon>
        <taxon>Dikarya</taxon>
        <taxon>Ascomycota</taxon>
        <taxon>Pezizomycotina</taxon>
        <taxon>Sordariomycetes</taxon>
        <taxon>Hypocreomycetidae</taxon>
        <taxon>Microascales</taxon>
        <taxon>Microascaceae</taxon>
        <taxon>Cephalotrichum</taxon>
    </lineage>
</organism>
<proteinExistence type="predicted"/>
<evidence type="ECO:0000259" key="8">
    <source>
        <dbReference type="PROSITE" id="PS50181"/>
    </source>
</evidence>
<sequence>MAPLPGELTDDRPEAHVGIMQAGDETHDGIQPVAAGPRKRTHRACDKCSSSRTRCDALVAAAKSMDIRVVMRPDRVSVDASQSPLPAPGSRDDVALSGRRLLPMDDEEADSDRIPRLPQPDPRPSLAASSNFDLTSPHNAMLGDTLEFPSPHSERLPLNITAESPRTTSTGTQNGRPHHAAVPVPILERNGTVPQDSRNGCYYQFLAPVIPHVRHILSVSEACDLLNIYLTEPRSALFSGASPYILTRIFRKKSILHPPRPRPTSPALLATILWCVAQTADMVSLHLPGSRAKLVNGLYDVATSLISERDVDRWRRVQGDIRLEKEVLQFGTSSYPAPPGVTAANEPAGTIDDVLTYILLTIAISGGDFKSDYSKWWSKATRLAFILRLNREDECSSTSPATACSSPLCTCRKEQAAVSYEDVERQEERRRVFWLLYSLDRHLALSFNSVVVIPDSYLQVYSPLPEVVWENLESFPLEELLTRTMGPPTKALGTGFLGYFLPLMTILGDIMEIHHRRRHPRLGGHDDAISVAAAEKLLEEYGESLEMLSCENTTAVAAGGRTHGIPFLQREDVPSPGDQEDIALVKAYGTHILHVLHVLLHGKWDAISMLDNADDWITSWSFNECASHAIAASESVSTVLSIDPELTFMPYLFGIYLLHGSFIFLLFADRMPQVGQNKSVEQACEAIIRAHEVCVVTLSTEFQKNFRKVLRSILYSVRGIGVTSAYEQTARLRSKLHGSGAFITEVGFVLEGEVWSAFDGSEEFLSYSLSHTGTGTDYWIFPLHEECWSILLAYFPSSMGNAAALDAIANHLFDLFYFADIPRTRMKYEPREEVPGTKLDRILPREVLYSILAMLESSDVKNFRLVSRDIAAITDVHSLPQTFWASRFAIDGEMGFYLTEHAPLGQKARNLDWRKLFINVSLSVSTNESPLLDSSTQTSLRSDPNAALSRSSVPCGLHRFPILG</sequence>
<dbReference type="Pfam" id="PF04082">
    <property type="entry name" value="Fungal_trans"/>
    <property type="match status" value="1"/>
</dbReference>
<keyword evidence="7" id="KW-1133">Transmembrane helix</keyword>
<evidence type="ECO:0000256" key="5">
    <source>
        <dbReference type="ARBA" id="ARBA00023242"/>
    </source>
</evidence>
<accession>A0AAE8SYW8</accession>
<keyword evidence="5" id="KW-0539">Nucleus</keyword>
<dbReference type="InterPro" id="IPR001810">
    <property type="entry name" value="F-box_dom"/>
</dbReference>
<dbReference type="Proteomes" id="UP001187682">
    <property type="component" value="Unassembled WGS sequence"/>
</dbReference>
<keyword evidence="10" id="KW-1185">Reference proteome</keyword>
<keyword evidence="3" id="KW-0238">DNA-binding</keyword>
<comment type="caution">
    <text evidence="9">The sequence shown here is derived from an EMBL/GenBank/DDBJ whole genome shotgun (WGS) entry which is preliminary data.</text>
</comment>
<gene>
    <name evidence="9" type="ORF">DNG_08164</name>
</gene>
<protein>
    <recommendedName>
        <fullName evidence="8">F-box domain-containing protein</fullName>
    </recommendedName>
</protein>
<evidence type="ECO:0000256" key="1">
    <source>
        <dbReference type="ARBA" id="ARBA00022833"/>
    </source>
</evidence>